<dbReference type="GO" id="GO:0004190">
    <property type="term" value="F:aspartic-type endopeptidase activity"/>
    <property type="evidence" value="ECO:0007669"/>
    <property type="project" value="InterPro"/>
</dbReference>
<keyword evidence="2" id="KW-1185">Reference proteome</keyword>
<dbReference type="Pfam" id="PF13650">
    <property type="entry name" value="Asp_protease_2"/>
    <property type="match status" value="1"/>
</dbReference>
<dbReference type="Proteomes" id="UP000326396">
    <property type="component" value="Linkage Group LG11"/>
</dbReference>
<sequence length="249" mass="27566">MKRDRSILHGRSFNQTYCSLQGFGGLEIRNPSEQAVTIQQSDLIPDYIDDVEDIVRHHSADGNVPLSRCRYWNRFGLLYVDELPMLGQAESKPNFSFKANDRNIISRSDTYRNFPSKLESSMSGEADDEIVNEKGDTYGWDAIGSSEPLETLLLVTCLVFKHDGILAHTGGAKTIKFDGALQGIPVSMMVDSGATRNFLFQSLVIALGLPVCAFDGIRIQLGNGQFSANKAYVSWKVSNVLIFIFGNVS</sequence>
<accession>A0A5N6PS29</accession>
<dbReference type="EMBL" id="SZYD01000003">
    <property type="protein sequence ID" value="KAD6796481.1"/>
    <property type="molecule type" value="Genomic_DNA"/>
</dbReference>
<dbReference type="InterPro" id="IPR021109">
    <property type="entry name" value="Peptidase_aspartic_dom_sf"/>
</dbReference>
<dbReference type="InterPro" id="IPR001969">
    <property type="entry name" value="Aspartic_peptidase_AS"/>
</dbReference>
<dbReference type="Gene3D" id="2.40.70.10">
    <property type="entry name" value="Acid Proteases"/>
    <property type="match status" value="1"/>
</dbReference>
<reference evidence="1 2" key="1">
    <citation type="submission" date="2019-05" db="EMBL/GenBank/DDBJ databases">
        <title>Mikania micrantha, genome provides insights into the molecular mechanism of rapid growth.</title>
        <authorList>
            <person name="Liu B."/>
        </authorList>
    </citation>
    <scope>NUCLEOTIDE SEQUENCE [LARGE SCALE GENOMIC DNA]</scope>
    <source>
        <strain evidence="1">NLD-2019</strain>
        <tissue evidence="1">Leaf</tissue>
    </source>
</reference>
<gene>
    <name evidence="1" type="ORF">E3N88_07377</name>
</gene>
<dbReference type="PROSITE" id="PS00141">
    <property type="entry name" value="ASP_PROTEASE"/>
    <property type="match status" value="1"/>
</dbReference>
<name>A0A5N6PS29_9ASTR</name>
<evidence type="ECO:0000313" key="2">
    <source>
        <dbReference type="Proteomes" id="UP000326396"/>
    </source>
</evidence>
<evidence type="ECO:0000313" key="1">
    <source>
        <dbReference type="EMBL" id="KAD6796481.1"/>
    </source>
</evidence>
<protein>
    <submittedName>
        <fullName evidence="1">Uncharacterized protein</fullName>
    </submittedName>
</protein>
<dbReference type="AlphaFoldDB" id="A0A5N6PS29"/>
<dbReference type="GO" id="GO:0006508">
    <property type="term" value="P:proteolysis"/>
    <property type="evidence" value="ECO:0007669"/>
    <property type="project" value="InterPro"/>
</dbReference>
<organism evidence="1 2">
    <name type="scientific">Mikania micrantha</name>
    <name type="common">bitter vine</name>
    <dbReference type="NCBI Taxonomy" id="192012"/>
    <lineage>
        <taxon>Eukaryota</taxon>
        <taxon>Viridiplantae</taxon>
        <taxon>Streptophyta</taxon>
        <taxon>Embryophyta</taxon>
        <taxon>Tracheophyta</taxon>
        <taxon>Spermatophyta</taxon>
        <taxon>Magnoliopsida</taxon>
        <taxon>eudicotyledons</taxon>
        <taxon>Gunneridae</taxon>
        <taxon>Pentapetalae</taxon>
        <taxon>asterids</taxon>
        <taxon>campanulids</taxon>
        <taxon>Asterales</taxon>
        <taxon>Asteraceae</taxon>
        <taxon>Asteroideae</taxon>
        <taxon>Heliantheae alliance</taxon>
        <taxon>Eupatorieae</taxon>
        <taxon>Mikania</taxon>
    </lineage>
</organism>
<dbReference type="OrthoDB" id="1934862at2759"/>
<comment type="caution">
    <text evidence="1">The sequence shown here is derived from an EMBL/GenBank/DDBJ whole genome shotgun (WGS) entry which is preliminary data.</text>
</comment>
<proteinExistence type="predicted"/>